<dbReference type="EMBL" id="UINC01040514">
    <property type="protein sequence ID" value="SVB40497.1"/>
    <property type="molecule type" value="Genomic_DNA"/>
</dbReference>
<sequence>MNSFTQLFQNVKDANWQGAGQVFKEIMQQKVADRLDVERQTIFKEDSSEAYKKYFDSMLKKWNVSSPKDIPA</sequence>
<proteinExistence type="predicted"/>
<protein>
    <submittedName>
        <fullName evidence="1">Uncharacterized protein</fullName>
    </submittedName>
</protein>
<gene>
    <name evidence="1" type="ORF">METZ01_LOCUS193351</name>
</gene>
<feature type="non-terminal residue" evidence="1">
    <location>
        <position position="72"/>
    </location>
</feature>
<evidence type="ECO:0000313" key="1">
    <source>
        <dbReference type="EMBL" id="SVB40497.1"/>
    </source>
</evidence>
<dbReference type="AlphaFoldDB" id="A0A382DSC6"/>
<accession>A0A382DSC6</accession>
<organism evidence="1">
    <name type="scientific">marine metagenome</name>
    <dbReference type="NCBI Taxonomy" id="408172"/>
    <lineage>
        <taxon>unclassified sequences</taxon>
        <taxon>metagenomes</taxon>
        <taxon>ecological metagenomes</taxon>
    </lineage>
</organism>
<name>A0A382DSC6_9ZZZZ</name>
<reference evidence="1" key="1">
    <citation type="submission" date="2018-05" db="EMBL/GenBank/DDBJ databases">
        <authorList>
            <person name="Lanie J.A."/>
            <person name="Ng W.-L."/>
            <person name="Kazmierczak K.M."/>
            <person name="Andrzejewski T.M."/>
            <person name="Davidsen T.M."/>
            <person name="Wayne K.J."/>
            <person name="Tettelin H."/>
            <person name="Glass J.I."/>
            <person name="Rusch D."/>
            <person name="Podicherti R."/>
            <person name="Tsui H.-C.T."/>
            <person name="Winkler M.E."/>
        </authorList>
    </citation>
    <scope>NUCLEOTIDE SEQUENCE</scope>
</reference>